<keyword evidence="5" id="KW-0648">Protein biosynthesis</keyword>
<sequence>MSSQAYQRAIFSYIEISNFLRAPKKRIIQKSLSNVHGQVSIPLTGQRYLSLHQSSRLRQKLSEYGERTATLEKFKSSLIMPQETHRIDGLPQVNLLSGREEKVVLYGYLGARHDLSKNLSFVPVMDNKLHQIQVVSLHNSENSWSAHEKLRSIRPNTPVAVRGLLRPRMAAKVQNQDQENQVERPEKQRKRQGEVNAESANPENCAESLAKALKGLEIVLQDIQSLNDFPSDIVMTPETKFPPEQRHLQFIVEGNLVQALDTRNSVARIIRGMLNKRSGFLEVETPLLFKSTSEGAREFVVPTRKKSMAYALPQSPQQFKQILMASRINNYYQFAKCFRDEDLRADRQPEFTQLDIEMSFANGNNVIDAVEKVILQVWRQSLGTKLLSTFPRITYDQAMSRYGSDKPDLRIPISPFARIDVLLPADLISKITPLKDALVEAMIVPLDASPDEARAFITSLLELTENKHLLDNPDGGPGIFIYDSSKPLQGLSAFGFEAVEQIENGLDLQDGCLIVLQARKKAPLSGGLTPLGNLRTSIHNAAVDQGYLPPVDWEDFRPLWVTDFPLFKPPENSEPGQGGNAGLASTHHPFTSPKTPEDVDLLLTDPTKAIGDHYDLVINGEEIGGGSRRVHHAAMQEFIFRDILKMDDERIAEFSHLLEALRAGCPPHAGIALGFDRLVAMIQSSKDKKKRSLRDVIAFPKSGKGEDLMMRSPGSMSEETLKTYHLKLRD</sequence>
<dbReference type="Gene3D" id="3.30.1360.30">
    <property type="entry name" value="GAD-like domain"/>
    <property type="match status" value="1"/>
</dbReference>
<feature type="domain" description="Aminoacyl-transfer RNA synthetases class-II family profile" evidence="8">
    <location>
        <begin position="263"/>
        <end position="713"/>
    </location>
</feature>
<dbReference type="Proteomes" id="UP001590951">
    <property type="component" value="Unassembled WGS sequence"/>
</dbReference>
<evidence type="ECO:0000256" key="6">
    <source>
        <dbReference type="ARBA" id="ARBA00023146"/>
    </source>
</evidence>
<dbReference type="InterPro" id="IPR012340">
    <property type="entry name" value="NA-bd_OB-fold"/>
</dbReference>
<dbReference type="InterPro" id="IPR004115">
    <property type="entry name" value="GAD-like_sf"/>
</dbReference>
<comment type="caution">
    <text evidence="9">The sequence shown here is derived from an EMBL/GenBank/DDBJ whole genome shotgun (WGS) entry which is preliminary data.</text>
</comment>
<feature type="region of interest" description="Disordered" evidence="7">
    <location>
        <begin position="171"/>
        <end position="204"/>
    </location>
</feature>
<dbReference type="PRINTS" id="PR01042">
    <property type="entry name" value="TRNASYNTHASP"/>
</dbReference>
<dbReference type="EMBL" id="JBHFEH010000029">
    <property type="protein sequence ID" value="KAL2052212.1"/>
    <property type="molecule type" value="Genomic_DNA"/>
</dbReference>
<dbReference type="InterPro" id="IPR004524">
    <property type="entry name" value="Asp-tRNA-ligase_1"/>
</dbReference>
<dbReference type="Pfam" id="PF00152">
    <property type="entry name" value="tRNA-synt_2"/>
    <property type="match status" value="1"/>
</dbReference>
<dbReference type="SUPFAM" id="SSF55681">
    <property type="entry name" value="Class II aaRS and biotin synthetases"/>
    <property type="match status" value="1"/>
</dbReference>
<evidence type="ECO:0000313" key="9">
    <source>
        <dbReference type="EMBL" id="KAL2052212.1"/>
    </source>
</evidence>
<evidence type="ECO:0000259" key="8">
    <source>
        <dbReference type="PROSITE" id="PS50862"/>
    </source>
</evidence>
<dbReference type="InterPro" id="IPR002312">
    <property type="entry name" value="Asp/Asn-tRNA-synth_IIb"/>
</dbReference>
<feature type="region of interest" description="Disordered" evidence="7">
    <location>
        <begin position="569"/>
        <end position="594"/>
    </location>
</feature>
<comment type="similarity">
    <text evidence="1">Belongs to the class-II aminoacyl-tRNA synthetase family. Type 1 subfamily.</text>
</comment>
<dbReference type="Gene3D" id="3.30.930.10">
    <property type="entry name" value="Bira Bifunctional Protein, Domain 2"/>
    <property type="match status" value="1"/>
</dbReference>
<keyword evidence="3" id="KW-0547">Nucleotide-binding</keyword>
<keyword evidence="10" id="KW-1185">Reference proteome</keyword>
<reference evidence="9 10" key="1">
    <citation type="submission" date="2024-09" db="EMBL/GenBank/DDBJ databases">
        <title>Rethinking Asexuality: The Enigmatic Case of Functional Sexual Genes in Lepraria (Stereocaulaceae).</title>
        <authorList>
            <person name="Doellman M."/>
            <person name="Sun Y."/>
            <person name="Barcenas-Pena A."/>
            <person name="Lumbsch H.T."/>
            <person name="Grewe F."/>
        </authorList>
    </citation>
    <scope>NUCLEOTIDE SEQUENCE [LARGE SCALE GENOMIC DNA]</scope>
    <source>
        <strain evidence="9 10">Grewe 0041</strain>
    </source>
</reference>
<evidence type="ECO:0000256" key="3">
    <source>
        <dbReference type="ARBA" id="ARBA00022741"/>
    </source>
</evidence>
<dbReference type="InterPro" id="IPR045864">
    <property type="entry name" value="aa-tRNA-synth_II/BPL/LPL"/>
</dbReference>
<evidence type="ECO:0000313" key="10">
    <source>
        <dbReference type="Proteomes" id="UP001590951"/>
    </source>
</evidence>
<proteinExistence type="inferred from homology"/>
<evidence type="ECO:0000256" key="5">
    <source>
        <dbReference type="ARBA" id="ARBA00022917"/>
    </source>
</evidence>
<dbReference type="PANTHER" id="PTHR22594:SF5">
    <property type="entry name" value="ASPARTATE--TRNA LIGASE, MITOCHONDRIAL"/>
    <property type="match status" value="1"/>
</dbReference>
<evidence type="ECO:0000256" key="1">
    <source>
        <dbReference type="ARBA" id="ARBA00006303"/>
    </source>
</evidence>
<protein>
    <recommendedName>
        <fullName evidence="8">Aminoacyl-transfer RNA synthetases class-II family profile domain-containing protein</fullName>
    </recommendedName>
</protein>
<gene>
    <name evidence="9" type="ORF">ABVK25_007654</name>
</gene>
<dbReference type="Gene3D" id="2.40.50.140">
    <property type="entry name" value="Nucleic acid-binding proteins"/>
    <property type="match status" value="1"/>
</dbReference>
<evidence type="ECO:0000256" key="2">
    <source>
        <dbReference type="ARBA" id="ARBA00022598"/>
    </source>
</evidence>
<keyword evidence="2" id="KW-0436">Ligase</keyword>
<organism evidence="9 10">
    <name type="scientific">Lepraria finkii</name>
    <dbReference type="NCBI Taxonomy" id="1340010"/>
    <lineage>
        <taxon>Eukaryota</taxon>
        <taxon>Fungi</taxon>
        <taxon>Dikarya</taxon>
        <taxon>Ascomycota</taxon>
        <taxon>Pezizomycotina</taxon>
        <taxon>Lecanoromycetes</taxon>
        <taxon>OSLEUM clade</taxon>
        <taxon>Lecanoromycetidae</taxon>
        <taxon>Lecanorales</taxon>
        <taxon>Lecanorineae</taxon>
        <taxon>Stereocaulaceae</taxon>
        <taxon>Lepraria</taxon>
    </lineage>
</organism>
<dbReference type="HAMAP" id="MF_00044">
    <property type="entry name" value="Asp_tRNA_synth_type1"/>
    <property type="match status" value="1"/>
</dbReference>
<keyword evidence="6" id="KW-0030">Aminoacyl-tRNA synthetase</keyword>
<evidence type="ECO:0000256" key="4">
    <source>
        <dbReference type="ARBA" id="ARBA00022840"/>
    </source>
</evidence>
<dbReference type="PANTHER" id="PTHR22594">
    <property type="entry name" value="ASPARTYL/LYSYL-TRNA SYNTHETASE"/>
    <property type="match status" value="1"/>
</dbReference>
<dbReference type="InterPro" id="IPR006195">
    <property type="entry name" value="aa-tRNA-synth_II"/>
</dbReference>
<dbReference type="PROSITE" id="PS50862">
    <property type="entry name" value="AA_TRNA_LIGASE_II"/>
    <property type="match status" value="1"/>
</dbReference>
<dbReference type="NCBIfam" id="TIGR00459">
    <property type="entry name" value="aspS_bact"/>
    <property type="match status" value="1"/>
</dbReference>
<keyword evidence="4" id="KW-0067">ATP-binding</keyword>
<name>A0ABR4B2T2_9LECA</name>
<accession>A0ABR4B2T2</accession>
<evidence type="ECO:0000256" key="7">
    <source>
        <dbReference type="SAM" id="MobiDB-lite"/>
    </source>
</evidence>
<dbReference type="InterPro" id="IPR004364">
    <property type="entry name" value="Aa-tRNA-synt_II"/>
</dbReference>